<keyword evidence="4 12" id="KW-0244">Early protein</keyword>
<feature type="compositionally biased region" description="Low complexity" evidence="14">
    <location>
        <begin position="194"/>
        <end position="205"/>
    </location>
</feature>
<evidence type="ECO:0000256" key="13">
    <source>
        <dbReference type="SAM" id="Coils"/>
    </source>
</evidence>
<dbReference type="InterPro" id="IPR042504">
    <property type="entry name" value="Regulatory_protein_E2_N_2"/>
</dbReference>
<dbReference type="InterPro" id="IPR042503">
    <property type="entry name" value="Regulatory_protein_E2_N_1"/>
</dbReference>
<evidence type="ECO:0000313" key="17">
    <source>
        <dbReference type="EMBL" id="AGA15834.1"/>
    </source>
</evidence>
<comment type="caution">
    <text evidence="12">Lacks conserved residue(s) required for the propagation of feature annotation.</text>
</comment>
<comment type="subunit">
    <text evidence="12">Binds DNA as homodimer. Interacts with protein E1; this interaction greatly increases E1 DNA-binding activity. Interacts with protein L1; this interaction enhances E2-dependent replication and transcription activation. Interacts with protein L2; this interaction inhibits E2 transcriptional activity but not DNA replication function E2. Interacts with protein E7; this interaction inhibits E7 oncogenic activity. Interacts with host TAF1; this interaction modulates E2-dependent transcriptional regulation. Interacts with host BRD4; this interaction mediates E2 transcriptional activation function. Additionally, the interaction with host BRD4 on mitotic chromosomes mediates tethering of the viral genome. Interacts with host TOPBP1; this interaction is required for optimal viral DNA replication.</text>
</comment>
<dbReference type="SUPFAM" id="SSF54957">
    <property type="entry name" value="Viral DNA-binding domain"/>
    <property type="match status" value="1"/>
</dbReference>
<evidence type="ECO:0000256" key="2">
    <source>
        <dbReference type="ARBA" id="ARBA00007794"/>
    </source>
</evidence>
<feature type="coiled-coil region" evidence="13">
    <location>
        <begin position="1"/>
        <end position="28"/>
    </location>
</feature>
<dbReference type="GO" id="GO:0006260">
    <property type="term" value="P:DNA replication"/>
    <property type="evidence" value="ECO:0007669"/>
    <property type="project" value="UniProtKB-KW"/>
</dbReference>
<gene>
    <name evidence="12 17" type="primary">E2</name>
</gene>
<dbReference type="SUPFAM" id="SSF51332">
    <property type="entry name" value="E2 regulatory, transactivation domain"/>
    <property type="match status" value="1"/>
</dbReference>
<feature type="region of interest" description="DNA-binding domain" evidence="12">
    <location>
        <begin position="437"/>
        <end position="521"/>
    </location>
</feature>
<dbReference type="GO" id="GO:0003700">
    <property type="term" value="F:DNA-binding transcription factor activity"/>
    <property type="evidence" value="ECO:0007669"/>
    <property type="project" value="UniProtKB-UniRule"/>
</dbReference>
<keyword evidence="3 12" id="KW-0678">Repressor</keyword>
<dbReference type="InterPro" id="IPR033668">
    <property type="entry name" value="Reg_prot_E2"/>
</dbReference>
<keyword evidence="6 12" id="KW-1048">Host nucleus</keyword>
<keyword evidence="5 12" id="KW-0597">Phosphoprotein</keyword>
<evidence type="ECO:0000256" key="9">
    <source>
        <dbReference type="ARBA" id="ARBA00023125"/>
    </source>
</evidence>
<keyword evidence="7 12" id="KW-0235">DNA replication</keyword>
<organism evidence="17 18">
    <name type="scientific">Canis familiaris papillomavirus 15</name>
    <dbReference type="NCBI Taxonomy" id="1272519"/>
    <lineage>
        <taxon>Viruses</taxon>
        <taxon>Monodnaviria</taxon>
        <taxon>Shotokuvirae</taxon>
        <taxon>Cossaviricota</taxon>
        <taxon>Papovaviricetes</taxon>
        <taxon>Zurhausenvirales</taxon>
        <taxon>Papillomaviridae</taxon>
        <taxon>Firstpapillomavirinae</taxon>
        <taxon>Chipapillomavirus</taxon>
        <taxon>Chipapillomavirus 3</taxon>
    </lineage>
</organism>
<dbReference type="Gene3D" id="2.170.200.10">
    <property type="entry name" value="Papillomavirus E2 early protein domain"/>
    <property type="match status" value="1"/>
</dbReference>
<dbReference type="Gene3D" id="3.30.70.330">
    <property type="match status" value="1"/>
</dbReference>
<keyword evidence="10 12" id="KW-0010">Activator</keyword>
<evidence type="ECO:0000256" key="8">
    <source>
        <dbReference type="ARBA" id="ARBA00023015"/>
    </source>
</evidence>
<evidence type="ECO:0000256" key="6">
    <source>
        <dbReference type="ARBA" id="ARBA00022562"/>
    </source>
</evidence>
<evidence type="ECO:0000256" key="12">
    <source>
        <dbReference type="HAMAP-Rule" id="MF_04001"/>
    </source>
</evidence>
<proteinExistence type="inferred from homology"/>
<keyword evidence="9 12" id="KW-0238">DNA-binding</keyword>
<dbReference type="GO" id="GO:0006351">
    <property type="term" value="P:DNA-templated transcription"/>
    <property type="evidence" value="ECO:0007669"/>
    <property type="project" value="UniProtKB-UniRule"/>
</dbReference>
<dbReference type="GO" id="GO:0006275">
    <property type="term" value="P:regulation of DNA replication"/>
    <property type="evidence" value="ECO:0007669"/>
    <property type="project" value="UniProtKB-UniRule"/>
</dbReference>
<name>L0CKE1_9PAPI</name>
<feature type="domain" description="Papillomavirus E2 C-terminal" evidence="16">
    <location>
        <begin position="443"/>
        <end position="513"/>
    </location>
</feature>
<feature type="domain" description="Papillomavirus E2 N-terminal" evidence="15">
    <location>
        <begin position="1"/>
        <end position="196"/>
    </location>
</feature>
<evidence type="ECO:0000256" key="7">
    <source>
        <dbReference type="ARBA" id="ARBA00022705"/>
    </source>
</evidence>
<keyword evidence="13" id="KW-0175">Coiled coil</keyword>
<comment type="similarity">
    <text evidence="2">Belongs to the papillomaviridae E8^E2C protein family.</text>
</comment>
<evidence type="ECO:0000256" key="4">
    <source>
        <dbReference type="ARBA" id="ARBA00022518"/>
    </source>
</evidence>
<dbReference type="HAMAP" id="MF_04001">
    <property type="entry name" value="PPV_E2"/>
    <property type="match status" value="1"/>
</dbReference>
<dbReference type="GO" id="GO:0039693">
    <property type="term" value="P:viral DNA genome replication"/>
    <property type="evidence" value="ECO:0007669"/>
    <property type="project" value="UniProtKB-UniRule"/>
</dbReference>
<evidence type="ECO:0000256" key="5">
    <source>
        <dbReference type="ARBA" id="ARBA00022553"/>
    </source>
</evidence>
<keyword evidence="8 12" id="KW-0805">Transcription regulation</keyword>
<feature type="compositionally biased region" description="Low complexity" evidence="14">
    <location>
        <begin position="254"/>
        <end position="267"/>
    </location>
</feature>
<comment type="PTM">
    <text evidence="12">Phosphorylated.</text>
</comment>
<feature type="compositionally biased region" description="Low complexity" evidence="14">
    <location>
        <begin position="410"/>
        <end position="419"/>
    </location>
</feature>
<evidence type="ECO:0000259" key="16">
    <source>
        <dbReference type="Pfam" id="PF00511"/>
    </source>
</evidence>
<reference evidence="17 18" key="1">
    <citation type="submission" date="2012-10" db="EMBL/GenBank/DDBJ databases">
        <title>Complete Sequence of Canine Papillomavirus Type 14.</title>
        <authorList>
            <person name="Yuan H."/>
            <person name="Zhou D."/>
            <person name="Usuda Y."/>
            <person name="Jazic E."/>
            <person name="Schlegel R."/>
        </authorList>
    </citation>
    <scope>NUCLEOTIDE SEQUENCE [LARGE SCALE GENOMIC DNA]</scope>
    <source>
        <strain evidence="17">Hercules2012</strain>
    </source>
</reference>
<dbReference type="GO" id="GO:0042025">
    <property type="term" value="C:host cell nucleus"/>
    <property type="evidence" value="ECO:0007669"/>
    <property type="project" value="UniProtKB-SubCell"/>
</dbReference>
<comment type="subcellular location">
    <subcellularLocation>
        <location evidence="1 12">Host nucleus</location>
    </subcellularLocation>
</comment>
<evidence type="ECO:0000259" key="15">
    <source>
        <dbReference type="Pfam" id="PF00508"/>
    </source>
</evidence>
<feature type="region of interest" description="Disordered" evidence="14">
    <location>
        <begin position="309"/>
        <end position="432"/>
    </location>
</feature>
<evidence type="ECO:0000313" key="18">
    <source>
        <dbReference type="Proteomes" id="UP000143347"/>
    </source>
</evidence>
<accession>L0CKE1</accession>
<dbReference type="Proteomes" id="UP000143347">
    <property type="component" value="Segment"/>
</dbReference>
<dbReference type="InterPro" id="IPR001866">
    <property type="entry name" value="PPV_E2_N"/>
</dbReference>
<comment type="function">
    <text evidence="12">Plays a role in the initiation of viral DNA replication. A dimer of E2 interacts with a dimer of E1 in order to improve specificity of E1 DNA binding activity. Once the complex recognizes and binds DNA at specific sites, the E2 dimer is removed from DNA. E2 also regulates viral transcription through binding to the E2RE response element (5'-ACCNNNNNNGGT-3') present in multiple copies in the regulatory regions of the viral genome. Activates or represses transcription depending on E2RE's position with regards to proximal promoter elements including the TATA-box. Repression occurs by sterically hindering the assembly of the transcription initiation complex.</text>
</comment>
<sequence length="521" mass="56396">METLSKRLNALQDALLNLYEEASDELQRQVDHWKILRQENVLLHYARKSGVLRVGMQPVPPLQVSAERAKHAIEMQIVLQSLCDSQWASETWTLADTSRELWTAAPQRCFKKGACIVEVIYDGDPDNCMQYTLWSRVYYQDGSDTWQMSRSQVDCVGIWFWDCEQKRYYVKFANDAARYGTTGTWEVVYNGETVTSSDPVTSTTPPTDPCGEAPVYHRRLSPHGPSAGDANPPIERGGGDRTPASTPETATQVSSTYTSPLPDTTSPSPRPLGEVEGDRGGGGGRGATAEPVGSSPLAAAAIAATPVSVPRVPLTPRKRPRGRGPSEPPCRRQPPPSPGEPEPAVDPGLVPVCGRPRTPPITPQGGQPSPLTVPVAEPRPVGSLTPPGGGLPPSPAPPAAEAAREPARRYPPAGARRLAVPGGHPNRPGDLLREAGHLPQTAVVLCGPANALKCLRYRLQHHHGQKFLTVSTTWYWAGQGSSRLGPARIMLTFRDSQQQTDFFQSVRLPPSISRAPSIFSV</sequence>
<dbReference type="GO" id="GO:0003677">
    <property type="term" value="F:DNA binding"/>
    <property type="evidence" value="ECO:0007669"/>
    <property type="project" value="UniProtKB-UniRule"/>
</dbReference>
<protein>
    <recommendedName>
        <fullName evidence="12">Regulatory protein E2</fullName>
    </recommendedName>
</protein>
<evidence type="ECO:0000256" key="3">
    <source>
        <dbReference type="ARBA" id="ARBA00022491"/>
    </source>
</evidence>
<feature type="compositionally biased region" description="Polar residues" evidence="14">
    <location>
        <begin position="243"/>
        <end position="253"/>
    </location>
</feature>
<dbReference type="InterPro" id="IPR000427">
    <property type="entry name" value="Papillomavirus_E2_C"/>
</dbReference>
<feature type="region of interest" description="Disordered" evidence="14">
    <location>
        <begin position="194"/>
        <end position="292"/>
    </location>
</feature>
<dbReference type="EMBL" id="JX899359">
    <property type="protein sequence ID" value="AGA15834.1"/>
    <property type="molecule type" value="Genomic_DNA"/>
</dbReference>
<dbReference type="Pfam" id="PF00508">
    <property type="entry name" value="PPV_E2_N"/>
    <property type="match status" value="1"/>
</dbReference>
<dbReference type="Pfam" id="PF00511">
    <property type="entry name" value="PPV_E2_C"/>
    <property type="match status" value="1"/>
</dbReference>
<feature type="compositionally biased region" description="Pro residues" evidence="14">
    <location>
        <begin position="326"/>
        <end position="341"/>
    </location>
</feature>
<evidence type="ECO:0000256" key="10">
    <source>
        <dbReference type="ARBA" id="ARBA00023159"/>
    </source>
</evidence>
<dbReference type="GO" id="GO:0000166">
    <property type="term" value="F:nucleotide binding"/>
    <property type="evidence" value="ECO:0007669"/>
    <property type="project" value="UniProtKB-UniRule"/>
</dbReference>
<dbReference type="InterPro" id="IPR035975">
    <property type="entry name" value="E2/EBNA1_C_sf"/>
</dbReference>
<evidence type="ECO:0000256" key="11">
    <source>
        <dbReference type="ARBA" id="ARBA00023163"/>
    </source>
</evidence>
<keyword evidence="11 12" id="KW-0804">Transcription</keyword>
<dbReference type="Gene3D" id="1.10.287.30">
    <property type="entry name" value="E2 (early) protein, N terminal domain, subdomain 1"/>
    <property type="match status" value="1"/>
</dbReference>
<evidence type="ECO:0000256" key="1">
    <source>
        <dbReference type="ARBA" id="ARBA00004147"/>
    </source>
</evidence>
<dbReference type="InterPro" id="IPR036050">
    <property type="entry name" value="Regulatory_protein_E2_N"/>
</dbReference>
<dbReference type="InterPro" id="IPR012677">
    <property type="entry name" value="Nucleotide-bd_a/b_plait_sf"/>
</dbReference>
<evidence type="ECO:0000256" key="14">
    <source>
        <dbReference type="SAM" id="MobiDB-lite"/>
    </source>
</evidence>
<feature type="compositionally biased region" description="Pro residues" evidence="14">
    <location>
        <begin position="389"/>
        <end position="398"/>
    </location>
</feature>
<comment type="similarity">
    <text evidence="12">Belongs to the papillomaviridae E2 protein family.</text>
</comment>